<feature type="binding site" evidence="9">
    <location>
        <position position="87"/>
    </location>
    <ligand>
        <name>Mg(2+)</name>
        <dbReference type="ChEBI" id="CHEBI:18420"/>
        <label>2</label>
    </ligand>
</feature>
<dbReference type="eggNOG" id="COG1218">
    <property type="taxonomic scope" value="Bacteria"/>
</dbReference>
<feature type="binding site" evidence="9">
    <location>
        <position position="67"/>
    </location>
    <ligand>
        <name>Mg(2+)</name>
        <dbReference type="ChEBI" id="CHEBI:18420"/>
        <label>1</label>
    </ligand>
</feature>
<dbReference type="PRINTS" id="PR00377">
    <property type="entry name" value="IMPHPHTASES"/>
</dbReference>
<dbReference type="EC" id="3.1.3.7" evidence="9"/>
<evidence type="ECO:0000256" key="4">
    <source>
        <dbReference type="ARBA" id="ARBA00022519"/>
    </source>
</evidence>
<keyword evidence="7 9" id="KW-0460">Magnesium</keyword>
<feature type="binding site" evidence="9">
    <location>
        <begin position="89"/>
        <end position="92"/>
    </location>
    <ligand>
        <name>substrate</name>
    </ligand>
</feature>
<keyword evidence="8 9" id="KW-0472">Membrane</keyword>
<evidence type="ECO:0000256" key="6">
    <source>
        <dbReference type="ARBA" id="ARBA00022801"/>
    </source>
</evidence>
<dbReference type="RefSeq" id="WP_012729163.1">
    <property type="nucleotide sequence ID" value="NC_012691.1"/>
</dbReference>
<dbReference type="NCBIfam" id="TIGR01331">
    <property type="entry name" value="bisphos_cysQ"/>
    <property type="match status" value="1"/>
</dbReference>
<dbReference type="PROSITE" id="PS00629">
    <property type="entry name" value="IMP_1"/>
    <property type="match status" value="1"/>
</dbReference>
<dbReference type="InterPro" id="IPR020583">
    <property type="entry name" value="Inositol_monoP_metal-BS"/>
</dbReference>
<sequence>MLNDELIAAVLQIARDAGQSILSVYDEPVELTVKADESPLTQADKASHQLIEQKLRELTPEWQVVSEESDDTVKAKRTVLPIYWLVDPLDGTKEFIKRNGEFTVNIALIVDGAAVFGVVGVPVQNKLYWGGKGYGCWLQDETGSRALHVTTKPEQAMLRVVGSRSHVNAETAEYLQKLGEHELVSVGSSLKFCLLAEGKADLYPRLGPTCEWDTAAAQAVLEGAGGKVETLEGQPLRYSKPDILNPWFVASI</sequence>
<evidence type="ECO:0000256" key="5">
    <source>
        <dbReference type="ARBA" id="ARBA00022723"/>
    </source>
</evidence>
<feature type="binding site" evidence="10">
    <location>
        <position position="87"/>
    </location>
    <ligand>
        <name>Mg(2+)</name>
        <dbReference type="ChEBI" id="CHEBI:18420"/>
        <label>1</label>
        <note>catalytic</note>
    </ligand>
</feature>
<dbReference type="GO" id="GO:0046854">
    <property type="term" value="P:phosphatidylinositol phosphate biosynthetic process"/>
    <property type="evidence" value="ECO:0007669"/>
    <property type="project" value="InterPro"/>
</dbReference>
<name>C4LC85_TOLAT</name>
<dbReference type="AlphaFoldDB" id="C4LC85"/>
<dbReference type="CDD" id="cd01638">
    <property type="entry name" value="CysQ"/>
    <property type="match status" value="1"/>
</dbReference>
<comment type="cofactor">
    <cofactor evidence="9 10">
        <name>Mg(2+)</name>
        <dbReference type="ChEBI" id="CHEBI:18420"/>
    </cofactor>
</comment>
<dbReference type="SUPFAM" id="SSF56655">
    <property type="entry name" value="Carbohydrate phosphatase"/>
    <property type="match status" value="1"/>
</dbReference>
<feature type="binding site" evidence="9">
    <location>
        <position position="89"/>
    </location>
    <ligand>
        <name>Mg(2+)</name>
        <dbReference type="ChEBI" id="CHEBI:18420"/>
        <label>1</label>
    </ligand>
</feature>
<comment type="similarity">
    <text evidence="2 9">Belongs to the inositol monophosphatase superfamily. CysQ family.</text>
</comment>
<evidence type="ECO:0000256" key="10">
    <source>
        <dbReference type="PIRSR" id="PIRSR600760-2"/>
    </source>
</evidence>
<dbReference type="GO" id="GO:0008441">
    <property type="term" value="F:3'(2'),5'-bisphosphate nucleotidase activity"/>
    <property type="evidence" value="ECO:0007669"/>
    <property type="project" value="UniProtKB-UniRule"/>
</dbReference>
<evidence type="ECO:0000256" key="3">
    <source>
        <dbReference type="ARBA" id="ARBA00022475"/>
    </source>
</evidence>
<dbReference type="KEGG" id="tau:Tola_0936"/>
<reference evidence="12" key="1">
    <citation type="submission" date="2009-05" db="EMBL/GenBank/DDBJ databases">
        <title>Complete sequence of Tolumonas auensis DSM 9187.</title>
        <authorList>
            <consortium name="US DOE Joint Genome Institute"/>
            <person name="Lucas S."/>
            <person name="Copeland A."/>
            <person name="Lapidus A."/>
            <person name="Glavina del Rio T."/>
            <person name="Tice H."/>
            <person name="Bruce D."/>
            <person name="Goodwin L."/>
            <person name="Pitluck S."/>
            <person name="Chertkov O."/>
            <person name="Brettin T."/>
            <person name="Detter J.C."/>
            <person name="Han C."/>
            <person name="Larimer F."/>
            <person name="Land M."/>
            <person name="Hauser L."/>
            <person name="Kyrpides N."/>
            <person name="Mikhailova N."/>
            <person name="Spring S."/>
            <person name="Beller H."/>
        </authorList>
    </citation>
    <scope>NUCLEOTIDE SEQUENCE [LARGE SCALE GENOMIC DNA]</scope>
    <source>
        <strain evidence="12">DSM 9187 / TA4</strain>
    </source>
</reference>
<comment type="subcellular location">
    <subcellularLocation>
        <location evidence="9">Cell inner membrane</location>
        <topology evidence="9">Peripheral membrane protein</topology>
        <orientation evidence="9">Cytoplasmic side</orientation>
    </subcellularLocation>
</comment>
<dbReference type="GO" id="GO:0005886">
    <property type="term" value="C:plasma membrane"/>
    <property type="evidence" value="ECO:0007669"/>
    <property type="project" value="UniProtKB-SubCell"/>
</dbReference>
<protein>
    <recommendedName>
        <fullName evidence="9">3'(2'),5'-bisphosphate nucleotidase CysQ</fullName>
        <ecNumber evidence="9">3.1.3.7</ecNumber>
    </recommendedName>
    <alternativeName>
        <fullName evidence="9">3'(2'),5-bisphosphonucleoside 3'(2')-phosphohydrolase</fullName>
    </alternativeName>
    <alternativeName>
        <fullName evidence="9">3'-phosphoadenosine 5'-phosphate phosphatase</fullName>
        <shortName evidence="9">PAP phosphatase</shortName>
    </alternativeName>
</protein>
<dbReference type="OrthoDB" id="9785695at2"/>
<dbReference type="Gene3D" id="3.40.190.80">
    <property type="match status" value="1"/>
</dbReference>
<dbReference type="HAMAP" id="MF_02095">
    <property type="entry name" value="CysQ"/>
    <property type="match status" value="1"/>
</dbReference>
<evidence type="ECO:0000313" key="12">
    <source>
        <dbReference type="Proteomes" id="UP000009073"/>
    </source>
</evidence>
<evidence type="ECO:0000256" key="8">
    <source>
        <dbReference type="ARBA" id="ARBA00023136"/>
    </source>
</evidence>
<evidence type="ECO:0000256" key="2">
    <source>
        <dbReference type="ARBA" id="ARBA00005289"/>
    </source>
</evidence>
<dbReference type="GO" id="GO:0000103">
    <property type="term" value="P:sulfate assimilation"/>
    <property type="evidence" value="ECO:0007669"/>
    <property type="project" value="TreeGrafter"/>
</dbReference>
<evidence type="ECO:0000313" key="11">
    <source>
        <dbReference type="EMBL" id="ACQ92564.1"/>
    </source>
</evidence>
<dbReference type="HOGENOM" id="CLU_044118_3_0_6"/>
<dbReference type="InterPro" id="IPR006240">
    <property type="entry name" value="CysQ"/>
</dbReference>
<feature type="binding site" evidence="9">
    <location>
        <position position="213"/>
    </location>
    <ligand>
        <name>Mg(2+)</name>
        <dbReference type="ChEBI" id="CHEBI:18420"/>
        <label>2</label>
    </ligand>
</feature>
<dbReference type="EMBL" id="CP001616">
    <property type="protein sequence ID" value="ACQ92564.1"/>
    <property type="molecule type" value="Genomic_DNA"/>
</dbReference>
<dbReference type="GO" id="GO:0050427">
    <property type="term" value="P:3'-phosphoadenosine 5'-phosphosulfate metabolic process"/>
    <property type="evidence" value="ECO:0007669"/>
    <property type="project" value="TreeGrafter"/>
</dbReference>
<dbReference type="GO" id="GO:0000287">
    <property type="term" value="F:magnesium ion binding"/>
    <property type="evidence" value="ECO:0007669"/>
    <property type="project" value="UniProtKB-UniRule"/>
</dbReference>
<dbReference type="FunFam" id="3.40.190.80:FF:000005">
    <property type="entry name" value="3'(2'),5'-bisphosphate nucleotidase CysQ"/>
    <property type="match status" value="1"/>
</dbReference>
<evidence type="ECO:0000256" key="9">
    <source>
        <dbReference type="HAMAP-Rule" id="MF_02095"/>
    </source>
</evidence>
<dbReference type="Proteomes" id="UP000009073">
    <property type="component" value="Chromosome"/>
</dbReference>
<organism evidence="11 12">
    <name type="scientific">Tolumonas auensis (strain DSM 9187 / NBRC 110442 / TA 4)</name>
    <dbReference type="NCBI Taxonomy" id="595494"/>
    <lineage>
        <taxon>Bacteria</taxon>
        <taxon>Pseudomonadati</taxon>
        <taxon>Pseudomonadota</taxon>
        <taxon>Gammaproteobacteria</taxon>
        <taxon>Aeromonadales</taxon>
        <taxon>Aeromonadaceae</taxon>
        <taxon>Tolumonas</taxon>
    </lineage>
</organism>
<proteinExistence type="inferred from homology"/>
<keyword evidence="12" id="KW-1185">Reference proteome</keyword>
<feature type="binding site" evidence="10">
    <location>
        <position position="67"/>
    </location>
    <ligand>
        <name>Mg(2+)</name>
        <dbReference type="ChEBI" id="CHEBI:18420"/>
        <label>1</label>
        <note>catalytic</note>
    </ligand>
</feature>
<feature type="binding site" evidence="9 10">
    <location>
        <position position="90"/>
    </location>
    <ligand>
        <name>Mg(2+)</name>
        <dbReference type="ChEBI" id="CHEBI:18420"/>
        <label>2</label>
    </ligand>
</feature>
<dbReference type="PROSITE" id="PS00630">
    <property type="entry name" value="IMP_2"/>
    <property type="match status" value="1"/>
</dbReference>
<keyword evidence="6 9" id="KW-0378">Hydrolase</keyword>
<dbReference type="STRING" id="595494.Tola_0936"/>
<reference evidence="11 12" key="2">
    <citation type="journal article" date="2011" name="Stand. Genomic Sci.">
        <title>Complete genome sequence of Tolumonas auensis type strain (TA 4).</title>
        <authorList>
            <person name="Chertkov O."/>
            <person name="Copeland A."/>
            <person name="Lucas S."/>
            <person name="Lapidus A."/>
            <person name="Berry K.W."/>
            <person name="Detter J.C."/>
            <person name="Del Rio T.G."/>
            <person name="Hammon N."/>
            <person name="Dalin E."/>
            <person name="Tice H."/>
            <person name="Pitluck S."/>
            <person name="Richardson P."/>
            <person name="Bruce D."/>
            <person name="Goodwin L."/>
            <person name="Han C."/>
            <person name="Tapia R."/>
            <person name="Saunders E."/>
            <person name="Schmutz J."/>
            <person name="Brettin T."/>
            <person name="Larimer F."/>
            <person name="Land M."/>
            <person name="Hauser L."/>
            <person name="Spring S."/>
            <person name="Rohde M."/>
            <person name="Kyrpides N.C."/>
            <person name="Ivanova N."/>
            <person name="Goker M."/>
            <person name="Beller H.R."/>
            <person name="Klenk H.P."/>
            <person name="Woyke T."/>
        </authorList>
    </citation>
    <scope>NUCLEOTIDE SEQUENCE [LARGE SCALE GENOMIC DNA]</scope>
    <source>
        <strain evidence="12">DSM 9187 / TA4</strain>
    </source>
</reference>
<feature type="binding site" evidence="10">
    <location>
        <position position="89"/>
    </location>
    <ligand>
        <name>Mg(2+)</name>
        <dbReference type="ChEBI" id="CHEBI:18420"/>
        <label>1</label>
        <note>catalytic</note>
    </ligand>
</feature>
<evidence type="ECO:0000256" key="1">
    <source>
        <dbReference type="ARBA" id="ARBA00001625"/>
    </source>
</evidence>
<feature type="binding site" evidence="9">
    <location>
        <position position="67"/>
    </location>
    <ligand>
        <name>substrate</name>
    </ligand>
</feature>
<evidence type="ECO:0000256" key="7">
    <source>
        <dbReference type="ARBA" id="ARBA00022842"/>
    </source>
</evidence>
<comment type="function">
    <text evidence="9">Converts adenosine-3',5'-bisphosphate (PAP) to AMP.</text>
</comment>
<dbReference type="InterPro" id="IPR020550">
    <property type="entry name" value="Inositol_monophosphatase_CS"/>
</dbReference>
<dbReference type="Gene3D" id="3.30.540.10">
    <property type="entry name" value="Fructose-1,6-Bisphosphatase, subunit A, domain 1"/>
    <property type="match status" value="1"/>
</dbReference>
<feature type="binding site" evidence="9">
    <location>
        <position position="213"/>
    </location>
    <ligand>
        <name>substrate</name>
    </ligand>
</feature>
<gene>
    <name evidence="9" type="primary">cysQ</name>
    <name evidence="11" type="ordered locus">Tola_0936</name>
</gene>
<feature type="binding site" evidence="10">
    <location>
        <position position="213"/>
    </location>
    <ligand>
        <name>Mg(2+)</name>
        <dbReference type="ChEBI" id="CHEBI:18420"/>
        <label>1</label>
        <note>catalytic</note>
    </ligand>
</feature>
<keyword evidence="4 9" id="KW-0997">Cell inner membrane</keyword>
<dbReference type="Pfam" id="PF00459">
    <property type="entry name" value="Inositol_P"/>
    <property type="match status" value="1"/>
</dbReference>
<dbReference type="PANTHER" id="PTHR43028">
    <property type="entry name" value="3'(2'),5'-BISPHOSPHATE NUCLEOTIDASE 1"/>
    <property type="match status" value="1"/>
</dbReference>
<keyword evidence="5 9" id="KW-0479">Metal-binding</keyword>
<dbReference type="InterPro" id="IPR050725">
    <property type="entry name" value="CysQ/Inositol_MonoPase"/>
</dbReference>
<keyword evidence="3 9" id="KW-1003">Cell membrane</keyword>
<dbReference type="PANTHER" id="PTHR43028:SF5">
    <property type="entry name" value="3'(2'),5'-BISPHOSPHATE NUCLEOTIDASE 1"/>
    <property type="match status" value="1"/>
</dbReference>
<accession>C4LC85</accession>
<dbReference type="InterPro" id="IPR000760">
    <property type="entry name" value="Inositol_monophosphatase-like"/>
</dbReference>
<feature type="binding site" evidence="9">
    <location>
        <position position="87"/>
    </location>
    <ligand>
        <name>Mg(2+)</name>
        <dbReference type="ChEBI" id="CHEBI:18420"/>
        <label>1</label>
    </ligand>
</feature>
<comment type="catalytic activity">
    <reaction evidence="1 9">
        <text>adenosine 3',5'-bisphosphate + H2O = AMP + phosphate</text>
        <dbReference type="Rhea" id="RHEA:10040"/>
        <dbReference type="ChEBI" id="CHEBI:15377"/>
        <dbReference type="ChEBI" id="CHEBI:43474"/>
        <dbReference type="ChEBI" id="CHEBI:58343"/>
        <dbReference type="ChEBI" id="CHEBI:456215"/>
        <dbReference type="EC" id="3.1.3.7"/>
    </reaction>
</comment>